<proteinExistence type="predicted"/>
<protein>
    <submittedName>
        <fullName evidence="1">Uncharacterized protein</fullName>
    </submittedName>
</protein>
<dbReference type="Proteomes" id="UP001604277">
    <property type="component" value="Unassembled WGS sequence"/>
</dbReference>
<gene>
    <name evidence="1" type="ORF">Fot_32356</name>
</gene>
<evidence type="ECO:0000313" key="2">
    <source>
        <dbReference type="Proteomes" id="UP001604277"/>
    </source>
</evidence>
<comment type="caution">
    <text evidence="1">The sequence shown here is derived from an EMBL/GenBank/DDBJ whole genome shotgun (WGS) entry which is preliminary data.</text>
</comment>
<organism evidence="1 2">
    <name type="scientific">Forsythia ovata</name>
    <dbReference type="NCBI Taxonomy" id="205694"/>
    <lineage>
        <taxon>Eukaryota</taxon>
        <taxon>Viridiplantae</taxon>
        <taxon>Streptophyta</taxon>
        <taxon>Embryophyta</taxon>
        <taxon>Tracheophyta</taxon>
        <taxon>Spermatophyta</taxon>
        <taxon>Magnoliopsida</taxon>
        <taxon>eudicotyledons</taxon>
        <taxon>Gunneridae</taxon>
        <taxon>Pentapetalae</taxon>
        <taxon>asterids</taxon>
        <taxon>lamiids</taxon>
        <taxon>Lamiales</taxon>
        <taxon>Oleaceae</taxon>
        <taxon>Forsythieae</taxon>
        <taxon>Forsythia</taxon>
    </lineage>
</organism>
<dbReference type="EMBL" id="JBFOLJ010000009">
    <property type="protein sequence ID" value="KAL2508709.1"/>
    <property type="molecule type" value="Genomic_DNA"/>
</dbReference>
<evidence type="ECO:0000313" key="1">
    <source>
        <dbReference type="EMBL" id="KAL2508709.1"/>
    </source>
</evidence>
<sequence length="126" mass="14467">MAIALMTYFSSTPMSRKIFLNTELLFGKTTLFDSILTEGISDNQFLIDDVETLLSVCWKIFDFFLDGEVSKKVSKKSCNRSWNVSRSSITFSGRLGHKMESEEFLELNKPRLLLHTDMGNGFVHRE</sequence>
<dbReference type="AlphaFoldDB" id="A0ABD1T7K0"/>
<keyword evidence="2" id="KW-1185">Reference proteome</keyword>
<name>A0ABD1T7K0_9LAMI</name>
<accession>A0ABD1T7K0</accession>
<reference evidence="2" key="1">
    <citation type="submission" date="2024-07" db="EMBL/GenBank/DDBJ databases">
        <title>Two chromosome-level genome assemblies of Korean endemic species Abeliophyllum distichum and Forsythia ovata (Oleaceae).</title>
        <authorList>
            <person name="Jang H."/>
        </authorList>
    </citation>
    <scope>NUCLEOTIDE SEQUENCE [LARGE SCALE GENOMIC DNA]</scope>
</reference>